<evidence type="ECO:0000313" key="13">
    <source>
        <dbReference type="EMBL" id="EEK16688.1"/>
    </source>
</evidence>
<keyword evidence="6 8" id="KW-0067">ATP-binding</keyword>
<comment type="pathway">
    <text evidence="10">Amino-acid biosynthesis; L-methionine biosynthesis via de novo pathway; L-homoserine from L-aspartate: step 1/3.</text>
</comment>
<dbReference type="EC" id="2.7.2.4" evidence="9"/>
<feature type="domain" description="Aspartate/glutamate/uridylate kinase" evidence="11">
    <location>
        <begin position="1"/>
        <end position="281"/>
    </location>
</feature>
<evidence type="ECO:0000256" key="10">
    <source>
        <dbReference type="RuleBase" id="RU004249"/>
    </source>
</evidence>
<dbReference type="Gene3D" id="3.40.1160.10">
    <property type="entry name" value="Acetylglutamate kinase-like"/>
    <property type="match status" value="1"/>
</dbReference>
<comment type="pathway">
    <text evidence="10">Amino-acid biosynthesis; L-threonine biosynthesis; L-threonine from L-aspartate: step 1/5.</text>
</comment>
<comment type="catalytic activity">
    <reaction evidence="7 9">
        <text>L-aspartate + ATP = 4-phospho-L-aspartate + ADP</text>
        <dbReference type="Rhea" id="RHEA:23776"/>
        <dbReference type="ChEBI" id="CHEBI:29991"/>
        <dbReference type="ChEBI" id="CHEBI:30616"/>
        <dbReference type="ChEBI" id="CHEBI:57535"/>
        <dbReference type="ChEBI" id="CHEBI:456216"/>
        <dbReference type="EC" id="2.7.2.4"/>
    </reaction>
</comment>
<dbReference type="GO" id="GO:0005524">
    <property type="term" value="F:ATP binding"/>
    <property type="evidence" value="ECO:0007669"/>
    <property type="project" value="UniProtKB-KW"/>
</dbReference>
<dbReference type="OrthoDB" id="9799110at2"/>
<evidence type="ECO:0000256" key="9">
    <source>
        <dbReference type="RuleBase" id="RU003448"/>
    </source>
</evidence>
<dbReference type="UniPathway" id="UPA00051">
    <property type="reaction ID" value="UER00462"/>
</dbReference>
<dbReference type="InterPro" id="IPR001048">
    <property type="entry name" value="Asp/Glu/Uridylate_kinase"/>
</dbReference>
<evidence type="ECO:0000313" key="14">
    <source>
        <dbReference type="Proteomes" id="UP000003303"/>
    </source>
</evidence>
<keyword evidence="14" id="KW-1185">Reference proteome</keyword>
<dbReference type="PIRSF" id="PIRSF000726">
    <property type="entry name" value="Asp_kin"/>
    <property type="match status" value="1"/>
</dbReference>
<dbReference type="NCBIfam" id="TIGR00657">
    <property type="entry name" value="asp_kinases"/>
    <property type="match status" value="1"/>
</dbReference>
<evidence type="ECO:0000256" key="1">
    <source>
        <dbReference type="ARBA" id="ARBA00004766"/>
    </source>
</evidence>
<dbReference type="GO" id="GO:0009090">
    <property type="term" value="P:homoserine biosynthetic process"/>
    <property type="evidence" value="ECO:0007669"/>
    <property type="project" value="TreeGrafter"/>
</dbReference>
<name>C2MC69_9PORP</name>
<gene>
    <name evidence="13" type="primary">lysC</name>
    <name evidence="13" type="ORF">PORUE0001_0846</name>
</gene>
<keyword evidence="4 8" id="KW-0547">Nucleotide-binding</keyword>
<dbReference type="GO" id="GO:0005829">
    <property type="term" value="C:cytosol"/>
    <property type="evidence" value="ECO:0007669"/>
    <property type="project" value="TreeGrafter"/>
</dbReference>
<keyword evidence="10" id="KW-0028">Amino-acid biosynthesis</keyword>
<comment type="caution">
    <text evidence="13">The sequence shown here is derived from an EMBL/GenBank/DDBJ whole genome shotgun (WGS) entry which is preliminary data.</text>
</comment>
<evidence type="ECO:0000256" key="8">
    <source>
        <dbReference type="PIRSR" id="PIRSR000726-1"/>
    </source>
</evidence>
<dbReference type="InterPro" id="IPR054352">
    <property type="entry name" value="ACT_Aspartokinase"/>
</dbReference>
<dbReference type="PANTHER" id="PTHR21499:SF59">
    <property type="entry name" value="ASPARTOKINASE"/>
    <property type="match status" value="1"/>
</dbReference>
<dbReference type="eggNOG" id="COG0527">
    <property type="taxonomic scope" value="Bacteria"/>
</dbReference>
<dbReference type="InterPro" id="IPR036393">
    <property type="entry name" value="AceGlu_kinase-like_sf"/>
</dbReference>
<dbReference type="GO" id="GO:0004072">
    <property type="term" value="F:aspartate kinase activity"/>
    <property type="evidence" value="ECO:0007669"/>
    <property type="project" value="UniProtKB-EC"/>
</dbReference>
<evidence type="ECO:0000256" key="4">
    <source>
        <dbReference type="ARBA" id="ARBA00022741"/>
    </source>
</evidence>
<evidence type="ECO:0000259" key="11">
    <source>
        <dbReference type="Pfam" id="PF00696"/>
    </source>
</evidence>
<evidence type="ECO:0000256" key="7">
    <source>
        <dbReference type="ARBA" id="ARBA00047872"/>
    </source>
</evidence>
<dbReference type="SUPFAM" id="SSF53633">
    <property type="entry name" value="Carbamate kinase-like"/>
    <property type="match status" value="1"/>
</dbReference>
<keyword evidence="3 9" id="KW-0808">Transferase</keyword>
<dbReference type="Proteomes" id="UP000003303">
    <property type="component" value="Unassembled WGS sequence"/>
</dbReference>
<accession>C2MC69</accession>
<dbReference type="InterPro" id="IPR018042">
    <property type="entry name" value="Aspartate_kinase_CS"/>
</dbReference>
<dbReference type="STRING" id="596327.PORUE0001_0846"/>
<dbReference type="RefSeq" id="WP_007365487.1">
    <property type="nucleotide sequence ID" value="NZ_ACLR01000170.1"/>
</dbReference>
<dbReference type="InterPro" id="IPR045865">
    <property type="entry name" value="ACT-like_dom_sf"/>
</dbReference>
<proteinExistence type="inferred from homology"/>
<dbReference type="InterPro" id="IPR001341">
    <property type="entry name" value="Asp_kinase"/>
</dbReference>
<evidence type="ECO:0000256" key="3">
    <source>
        <dbReference type="ARBA" id="ARBA00022679"/>
    </source>
</evidence>
<evidence type="ECO:0000256" key="6">
    <source>
        <dbReference type="ARBA" id="ARBA00022840"/>
    </source>
</evidence>
<evidence type="ECO:0000259" key="12">
    <source>
        <dbReference type="Pfam" id="PF22468"/>
    </source>
</evidence>
<feature type="binding site" evidence="8">
    <location>
        <begin position="224"/>
        <end position="225"/>
    </location>
    <ligand>
        <name>ATP</name>
        <dbReference type="ChEBI" id="CHEBI:30616"/>
    </ligand>
</feature>
<dbReference type="Pfam" id="PF00696">
    <property type="entry name" value="AA_kinase"/>
    <property type="match status" value="1"/>
</dbReference>
<sequence>MIVLKFGGTSVGSPDRIRSVAHLVACIPGRKTLVLSAMAGTTNDLVTLTQLITSGERDRATRHVEMLRSRYIDNVVPELFAGHELHQQLAEEALTPILDSLLLQTLNEAFTHNDEKQILACGEMMCTALMALTLQLYEGITPHKLLALDFMRITHEGRPDIEYIAQRLRPMVEGVRDAEALFLTEGYICRNAFGEVDNLRRGGSDYSATLIGEAVQAEEIQIWTDIDGLHNNDPRVVNMTSPVRRLSFGEAAELARCGAKILHPACIEPARRAGIPVRLLNTLDPSAPGTLISHVTNRDMIKAISAKDGMCVVTLLLKHLSNSDVSTGQFLITLTEAMHRLHIEPDILMASGDGYVIVTEEDSGAIDTLIKEMTPWAEGSVQSDLSILAIVGDMGWHRIGFEARILEAVDDVAVRLICYGTSSNSIDLVIATEEKKRAMVYLSDHLFAHLRTPGPEVL</sequence>
<comment type="similarity">
    <text evidence="2 9">Belongs to the aspartokinase family.</text>
</comment>
<organism evidence="13 14">
    <name type="scientific">Porphyromonas uenonis 60-3</name>
    <dbReference type="NCBI Taxonomy" id="596327"/>
    <lineage>
        <taxon>Bacteria</taxon>
        <taxon>Pseudomonadati</taxon>
        <taxon>Bacteroidota</taxon>
        <taxon>Bacteroidia</taxon>
        <taxon>Bacteroidales</taxon>
        <taxon>Porphyromonadaceae</taxon>
        <taxon>Porphyromonas</taxon>
    </lineage>
</organism>
<dbReference type="AlphaFoldDB" id="C2MC69"/>
<comment type="pathway">
    <text evidence="1 10">Amino-acid biosynthesis; L-lysine biosynthesis via DAP pathway; (S)-tetrahydrodipicolinate from L-aspartate: step 1/4.</text>
</comment>
<reference evidence="13 14" key="1">
    <citation type="submission" date="2009-04" db="EMBL/GenBank/DDBJ databases">
        <authorList>
            <person name="Sebastian Y."/>
            <person name="Madupu R."/>
            <person name="Durkin A.S."/>
            <person name="Torralba M."/>
            <person name="Methe B."/>
            <person name="Sutton G.G."/>
            <person name="Strausberg R.L."/>
            <person name="Nelson K.E."/>
        </authorList>
    </citation>
    <scope>NUCLEOTIDE SEQUENCE [LARGE SCALE GENOMIC DNA]</scope>
    <source>
        <strain evidence="13 14">60-3</strain>
    </source>
</reference>
<feature type="binding site" evidence="8">
    <location>
        <position position="235"/>
    </location>
    <ligand>
        <name>ATP</name>
        <dbReference type="ChEBI" id="CHEBI:30616"/>
    </ligand>
</feature>
<dbReference type="EMBL" id="ACLR01000170">
    <property type="protein sequence ID" value="EEK16688.1"/>
    <property type="molecule type" value="Genomic_DNA"/>
</dbReference>
<dbReference type="PANTHER" id="PTHR21499">
    <property type="entry name" value="ASPARTATE KINASE"/>
    <property type="match status" value="1"/>
</dbReference>
<evidence type="ECO:0000256" key="5">
    <source>
        <dbReference type="ARBA" id="ARBA00022777"/>
    </source>
</evidence>
<dbReference type="SUPFAM" id="SSF55021">
    <property type="entry name" value="ACT-like"/>
    <property type="match status" value="1"/>
</dbReference>
<keyword evidence="5 9" id="KW-0418">Kinase</keyword>
<dbReference type="UniPathway" id="UPA00034">
    <property type="reaction ID" value="UER00015"/>
</dbReference>
<feature type="domain" description="Aspartokinase ACT" evidence="12">
    <location>
        <begin position="389"/>
        <end position="445"/>
    </location>
</feature>
<evidence type="ECO:0000256" key="2">
    <source>
        <dbReference type="ARBA" id="ARBA00010122"/>
    </source>
</evidence>
<dbReference type="GO" id="GO:0009088">
    <property type="term" value="P:threonine biosynthetic process"/>
    <property type="evidence" value="ECO:0007669"/>
    <property type="project" value="UniProtKB-UniPathway"/>
</dbReference>
<dbReference type="InterPro" id="IPR005260">
    <property type="entry name" value="Asp_kin_monofn"/>
</dbReference>
<dbReference type="Pfam" id="PF22468">
    <property type="entry name" value="ACT_9"/>
    <property type="match status" value="1"/>
</dbReference>
<dbReference type="Gene3D" id="3.30.70.260">
    <property type="match status" value="2"/>
</dbReference>
<dbReference type="GO" id="GO:0009089">
    <property type="term" value="P:lysine biosynthetic process via diaminopimelate"/>
    <property type="evidence" value="ECO:0007669"/>
    <property type="project" value="UniProtKB-UniPathway"/>
</dbReference>
<dbReference type="PROSITE" id="PS00324">
    <property type="entry name" value="ASPARTOKINASE"/>
    <property type="match status" value="1"/>
</dbReference>
<protein>
    <recommendedName>
        <fullName evidence="9">Aspartokinase</fullName>
        <ecNumber evidence="9">2.7.2.4</ecNumber>
    </recommendedName>
</protein>
<dbReference type="UniPathway" id="UPA00050">
    <property type="reaction ID" value="UER00461"/>
</dbReference>